<name>A0ABR2QQJ1_9ROSI</name>
<dbReference type="PANTHER" id="PTHR36344:SF2">
    <property type="entry name" value="INTEGRASE CORE DOMAIN CONTAINING PROTEIN"/>
    <property type="match status" value="1"/>
</dbReference>
<accession>A0ABR2QQJ1</accession>
<organism evidence="1 2">
    <name type="scientific">Hibiscus sabdariffa</name>
    <name type="common">roselle</name>
    <dbReference type="NCBI Taxonomy" id="183260"/>
    <lineage>
        <taxon>Eukaryota</taxon>
        <taxon>Viridiplantae</taxon>
        <taxon>Streptophyta</taxon>
        <taxon>Embryophyta</taxon>
        <taxon>Tracheophyta</taxon>
        <taxon>Spermatophyta</taxon>
        <taxon>Magnoliopsida</taxon>
        <taxon>eudicotyledons</taxon>
        <taxon>Gunneridae</taxon>
        <taxon>Pentapetalae</taxon>
        <taxon>rosids</taxon>
        <taxon>malvids</taxon>
        <taxon>Malvales</taxon>
        <taxon>Malvaceae</taxon>
        <taxon>Malvoideae</taxon>
        <taxon>Hibiscus</taxon>
    </lineage>
</organism>
<dbReference type="EMBL" id="JBBPBN010000034">
    <property type="protein sequence ID" value="KAK9002884.1"/>
    <property type="molecule type" value="Genomic_DNA"/>
</dbReference>
<proteinExistence type="predicted"/>
<comment type="caution">
    <text evidence="1">The sequence shown here is derived from an EMBL/GenBank/DDBJ whole genome shotgun (WGS) entry which is preliminary data.</text>
</comment>
<evidence type="ECO:0000313" key="2">
    <source>
        <dbReference type="Proteomes" id="UP001396334"/>
    </source>
</evidence>
<sequence>MVMDAANKLSAIAVEMGQMQNQIQERHRVLNLFLRSVRTLDPALKEAHIRDARECIEDLFGGEAACATGGAASTHRAGCHPRAPGILEYSVDFF</sequence>
<dbReference type="PANTHER" id="PTHR36344">
    <property type="entry name" value="RX N-TERMINAL DOMAIN-CONTAINING PROTEIN"/>
    <property type="match status" value="1"/>
</dbReference>
<protein>
    <submittedName>
        <fullName evidence="1">Uncharacterized protein</fullName>
    </submittedName>
</protein>
<dbReference type="Proteomes" id="UP001396334">
    <property type="component" value="Unassembled WGS sequence"/>
</dbReference>
<evidence type="ECO:0000313" key="1">
    <source>
        <dbReference type="EMBL" id="KAK9002884.1"/>
    </source>
</evidence>
<keyword evidence="2" id="KW-1185">Reference proteome</keyword>
<gene>
    <name evidence="1" type="ORF">V6N11_060460</name>
</gene>
<reference evidence="1 2" key="1">
    <citation type="journal article" date="2024" name="G3 (Bethesda)">
        <title>Genome assembly of Hibiscus sabdariffa L. provides insights into metabolisms of medicinal natural products.</title>
        <authorList>
            <person name="Kim T."/>
        </authorList>
    </citation>
    <scope>NUCLEOTIDE SEQUENCE [LARGE SCALE GENOMIC DNA]</scope>
    <source>
        <strain evidence="1">TK-2024</strain>
        <tissue evidence="1">Old leaves</tissue>
    </source>
</reference>